<name>A0ABQ8LUX3_LABRO</name>
<evidence type="ECO:0000313" key="6">
    <source>
        <dbReference type="EMBL" id="KAI2653787.1"/>
    </source>
</evidence>
<dbReference type="Gene3D" id="3.30.9.10">
    <property type="entry name" value="D-Amino Acid Oxidase, subunit A, domain 2"/>
    <property type="match status" value="1"/>
</dbReference>
<dbReference type="InterPro" id="IPR006222">
    <property type="entry name" value="GCVT_N"/>
</dbReference>
<evidence type="ECO:0000313" key="7">
    <source>
        <dbReference type="Proteomes" id="UP000830375"/>
    </source>
</evidence>
<evidence type="ECO:0000259" key="5">
    <source>
        <dbReference type="Pfam" id="PF16350"/>
    </source>
</evidence>
<accession>A0ABQ8LUX3</accession>
<dbReference type="InterPro" id="IPR027266">
    <property type="entry name" value="TrmE/GcvT-like"/>
</dbReference>
<evidence type="ECO:0000259" key="4">
    <source>
        <dbReference type="Pfam" id="PF08669"/>
    </source>
</evidence>
<dbReference type="InterPro" id="IPR036188">
    <property type="entry name" value="FAD/NAD-bd_sf"/>
</dbReference>
<evidence type="ECO:0000259" key="3">
    <source>
        <dbReference type="Pfam" id="PF01571"/>
    </source>
</evidence>
<feature type="domain" description="Aminomethyltransferase C-terminal" evidence="4">
    <location>
        <begin position="715"/>
        <end position="806"/>
    </location>
</feature>
<dbReference type="SUPFAM" id="SSF54373">
    <property type="entry name" value="FAD-linked reductases, C-terminal domain"/>
    <property type="match status" value="1"/>
</dbReference>
<dbReference type="InterPro" id="IPR032503">
    <property type="entry name" value="FAO_M"/>
</dbReference>
<dbReference type="SUPFAM" id="SSF103025">
    <property type="entry name" value="Folate-binding domain"/>
    <property type="match status" value="1"/>
</dbReference>
<feature type="domain" description="GCVT N-terminal" evidence="3">
    <location>
        <begin position="472"/>
        <end position="696"/>
    </location>
</feature>
<dbReference type="Gene3D" id="3.50.50.60">
    <property type="entry name" value="FAD/NAD(P)-binding domain"/>
    <property type="match status" value="1"/>
</dbReference>
<dbReference type="Gene3D" id="3.30.1360.120">
    <property type="entry name" value="Probable tRNA modification gtpase trme, domain 1"/>
    <property type="match status" value="1"/>
</dbReference>
<dbReference type="EMBL" id="JACTAM010000018">
    <property type="protein sequence ID" value="KAI2653787.1"/>
    <property type="molecule type" value="Genomic_DNA"/>
</dbReference>
<evidence type="ECO:0000259" key="2">
    <source>
        <dbReference type="Pfam" id="PF01266"/>
    </source>
</evidence>
<dbReference type="SUPFAM" id="SSF51905">
    <property type="entry name" value="FAD/NAD(P)-binding domain"/>
    <property type="match status" value="1"/>
</dbReference>
<keyword evidence="7" id="KW-1185">Reference proteome</keyword>
<proteinExistence type="inferred from homology"/>
<comment type="caution">
    <text evidence="6">The sequence shown here is derived from an EMBL/GenBank/DDBJ whole genome shotgun (WGS) entry which is preliminary data.</text>
</comment>
<dbReference type="InterPro" id="IPR013977">
    <property type="entry name" value="GcvT_C"/>
</dbReference>
<dbReference type="Pfam" id="PF01266">
    <property type="entry name" value="DAO"/>
    <property type="match status" value="1"/>
</dbReference>
<dbReference type="Pfam" id="PF16350">
    <property type="entry name" value="FAO_M"/>
    <property type="match status" value="1"/>
</dbReference>
<dbReference type="PANTHER" id="PTHR13847">
    <property type="entry name" value="SARCOSINE DEHYDROGENASE-RELATED"/>
    <property type="match status" value="1"/>
</dbReference>
<dbReference type="InterPro" id="IPR029043">
    <property type="entry name" value="GcvT/YgfZ_C"/>
</dbReference>
<dbReference type="PANTHER" id="PTHR13847:SF193">
    <property type="entry name" value="PYRUVATE DEHYDROGENASE PHOSPHATASE REGULATORY SUBUNIT, MITOCHONDRIAL"/>
    <property type="match status" value="1"/>
</dbReference>
<gene>
    <name evidence="6" type="ORF">H4Q32_014130</name>
</gene>
<protein>
    <submittedName>
        <fullName evidence="6">Pyruvate dehydrogenase phosphatase regulatory subunit, mitochondrial</fullName>
    </submittedName>
</protein>
<keyword evidence="6" id="KW-0670">Pyruvate</keyword>
<feature type="domain" description="FAD dependent oxidoreductase central" evidence="5">
    <location>
        <begin position="416"/>
        <end position="470"/>
    </location>
</feature>
<dbReference type="Gene3D" id="2.40.30.110">
    <property type="entry name" value="Aminomethyltransferase beta-barrel domains"/>
    <property type="match status" value="1"/>
</dbReference>
<dbReference type="InterPro" id="IPR006076">
    <property type="entry name" value="FAD-dep_OxRdtase"/>
</dbReference>
<feature type="domain" description="FAD dependent oxidoreductase" evidence="2">
    <location>
        <begin position="84"/>
        <end position="412"/>
    </location>
</feature>
<comment type="similarity">
    <text evidence="1">Belongs to the GcvT family.</text>
</comment>
<dbReference type="SUPFAM" id="SSF101790">
    <property type="entry name" value="Aminomethyltransferase beta-barrel domain"/>
    <property type="match status" value="1"/>
</dbReference>
<reference evidence="6 7" key="1">
    <citation type="submission" date="2022-01" db="EMBL/GenBank/DDBJ databases">
        <title>A high-quality chromosome-level genome assembly of rohu carp, Labeo rohita.</title>
        <authorList>
            <person name="Arick M.A. II"/>
            <person name="Hsu C.-Y."/>
            <person name="Magbanua Z."/>
            <person name="Pechanova O."/>
            <person name="Grover C."/>
            <person name="Miller E."/>
            <person name="Thrash A."/>
            <person name="Ezzel L."/>
            <person name="Alam S."/>
            <person name="Benzie J."/>
            <person name="Hamilton M."/>
            <person name="Karsi A."/>
            <person name="Lawrence M.L."/>
            <person name="Peterson D.G."/>
        </authorList>
    </citation>
    <scope>NUCLEOTIDE SEQUENCE [LARGE SCALE GENOMIC DNA]</scope>
    <source>
        <strain evidence="7">BAU-BD-2019</strain>
        <tissue evidence="6">Blood</tissue>
    </source>
</reference>
<organism evidence="6 7">
    <name type="scientific">Labeo rohita</name>
    <name type="common">Indian major carp</name>
    <name type="synonym">Cyprinus rohita</name>
    <dbReference type="NCBI Taxonomy" id="84645"/>
    <lineage>
        <taxon>Eukaryota</taxon>
        <taxon>Metazoa</taxon>
        <taxon>Chordata</taxon>
        <taxon>Craniata</taxon>
        <taxon>Vertebrata</taxon>
        <taxon>Euteleostomi</taxon>
        <taxon>Actinopterygii</taxon>
        <taxon>Neopterygii</taxon>
        <taxon>Teleostei</taxon>
        <taxon>Ostariophysi</taxon>
        <taxon>Cypriniformes</taxon>
        <taxon>Cyprinidae</taxon>
        <taxon>Labeoninae</taxon>
        <taxon>Labeonini</taxon>
        <taxon>Labeo</taxon>
    </lineage>
</organism>
<sequence length="828" mass="92209">MLHESAEERSDQQQHSVPCVCARAPPAVRSGTAMRGGAWSIRALSPVLLPRLFYDARACPARLRGSLRFLSTDSPSAALPHHARVVICGGGIVGTSVAYHLAKLGWTEIVLLEQGRLGAGTTRFCAGIVSVAKPLSIESKMANYSNALYERLEEETGVKTGFVRTGSLCLAQNQDRFLSLKRLASRLKVLGVSCNVIKPKDVLKLHPLVNIHDLVGALHLPGDSVVSPPDVNHALAVAAAAHGVQIYEHTSVNHVVVKKGHVTAVETDRGSIECEYFVNCAGQWAYELGQSGEVKVSVPLHGCEHFYLLTKPLSEPIQNDIPVVIDMDGRIYARAWHAGILSEPMLSALLRRMPGLEACEIQQLVNCPESFTPDMRCLMGETPGIYGYFVLAGMNSSGLSFAGGAGKYLAEWITYGYPSANVWPLDIKRFGNLQSSRTFLRHRVMEVMPLLYELKVPRWDFQTGRQLRTSPLYDRLDTQGARWMEKHGFERAKYFVPAGKDLLALDQSKTFYKPDWFDIVGAEVKCCKEAVCVIDMSSFTKFELTSAGDQALQLLQRLCSNDLDVAVGHIVHTGMLNERGGYENDCSVVRLSKNSFFIISPTDQQVHCWSWIKKHMPNDPQLHLEDVSWKYTALNLIGPRAMDVLSELSYVSMTPEHFPSLFCKEMSVGYANGIRVMSMTHTGEPGFMLYIPIEDTDFLGRDALLRQRVEGVTQRFIMLVLEDHDTELDLWPWWGEPIYRNGELVGVTTSSAYSYTLERHVCLGFLSPTNSDGSPVVVTTEFVNRGDYEVDIAGQKFPAKAKLYPFSSLFAQQKRRKDDMELSNFQSK</sequence>
<dbReference type="Pfam" id="PF08669">
    <property type="entry name" value="GCV_T_C"/>
    <property type="match status" value="1"/>
</dbReference>
<evidence type="ECO:0000256" key="1">
    <source>
        <dbReference type="ARBA" id="ARBA00008609"/>
    </source>
</evidence>
<dbReference type="Pfam" id="PF01571">
    <property type="entry name" value="GCV_T"/>
    <property type="match status" value="1"/>
</dbReference>
<dbReference type="Proteomes" id="UP000830375">
    <property type="component" value="Unassembled WGS sequence"/>
</dbReference>